<keyword evidence="5" id="KW-0812">Transmembrane</keyword>
<dbReference type="InterPro" id="IPR000917">
    <property type="entry name" value="Sulfatase_N"/>
</dbReference>
<feature type="domain" description="Sulfatase N-terminal" evidence="7">
    <location>
        <begin position="43"/>
        <end position="449"/>
    </location>
</feature>
<dbReference type="GO" id="GO:0046872">
    <property type="term" value="F:metal ion binding"/>
    <property type="evidence" value="ECO:0007669"/>
    <property type="project" value="UniProtKB-KW"/>
</dbReference>
<accession>A0A840R0L2</accession>
<dbReference type="PANTHER" id="PTHR42693:SF33">
    <property type="entry name" value="ARYLSULFATASE"/>
    <property type="match status" value="1"/>
</dbReference>
<evidence type="ECO:0000313" key="8">
    <source>
        <dbReference type="EMBL" id="MBB5186168.1"/>
    </source>
</evidence>
<dbReference type="RefSeq" id="WP_184460960.1">
    <property type="nucleotide sequence ID" value="NZ_JACHHW010000001.1"/>
</dbReference>
<feature type="chain" id="PRO_5033067871" evidence="6">
    <location>
        <begin position="36"/>
        <end position="611"/>
    </location>
</feature>
<keyword evidence="4" id="KW-0106">Calcium</keyword>
<comment type="similarity">
    <text evidence="1">Belongs to the sulfatase family.</text>
</comment>
<dbReference type="InterPro" id="IPR017850">
    <property type="entry name" value="Alkaline_phosphatase_core_sf"/>
</dbReference>
<dbReference type="EC" id="3.1.6.-" evidence="8"/>
<protein>
    <submittedName>
        <fullName evidence="8">Arylsulfatase/uncharacterized sulfatase</fullName>
        <ecNumber evidence="8">3.1.6.-</ecNumber>
        <ecNumber evidence="8">3.1.6.1</ecNumber>
    </submittedName>
</protein>
<evidence type="ECO:0000256" key="2">
    <source>
        <dbReference type="ARBA" id="ARBA00022723"/>
    </source>
</evidence>
<evidence type="ECO:0000313" key="9">
    <source>
        <dbReference type="Proteomes" id="UP000536640"/>
    </source>
</evidence>
<evidence type="ECO:0000256" key="6">
    <source>
        <dbReference type="SAM" id="SignalP"/>
    </source>
</evidence>
<evidence type="ECO:0000256" key="3">
    <source>
        <dbReference type="ARBA" id="ARBA00022801"/>
    </source>
</evidence>
<comment type="caution">
    <text evidence="8">The sequence shown here is derived from an EMBL/GenBank/DDBJ whole genome shotgun (WGS) entry which is preliminary data.</text>
</comment>
<dbReference type="SUPFAM" id="SSF53649">
    <property type="entry name" value="Alkaline phosphatase-like"/>
    <property type="match status" value="1"/>
</dbReference>
<evidence type="ECO:0000259" key="7">
    <source>
        <dbReference type="Pfam" id="PF00884"/>
    </source>
</evidence>
<evidence type="ECO:0000256" key="5">
    <source>
        <dbReference type="SAM" id="Phobius"/>
    </source>
</evidence>
<sequence>MFTNTLRPLANALLRHTVATALIAGLCTHVSATVAAEHTSKHPNIVLILADDLGFTDSAPYGSEISTPALSELADNGIKFTNYHTAANCAPTRAMLLTGVDNHRAGVSNIPEMVPPELQSHPHYQGTLGNNIVTVATLLQDAGYHTYMVGKWHLGATPDLLPSSRGFERTITLADSGADNWEQKPYLAIYEKANWFADGERYTLPEDFYSSQFIVDKTIEFIASNAADNAPFFAYLPFQAVHMPVQAPQEFIDRYMGVYDMGWTALREQRLQRAVALGIVPQSTATTIMNTTKDWEKLSADQKRYEAKRMAVYAAMVEAMDFHIARLVTHLKQTGQYDNTIFIFASDNGSEATGPANAQAAALRFALRQQGYSNDYDTLGLKGSFNSLSPSFASASASPLAYYKFHTGEGGMRVPLIIAGQPIAAKRQISHAFSFVTDITPTILELTGVTPPQVKHGKLRYGGREVEAMIGRSLLPLIRGDVERHYGDADEDAVGYELAGHAALFLGDYKLVLNKPPVGDNQWHLYNIATDPGETTDLSGVDAPRLQRMLNLYQQYEKRNDIQVMPAGFVGARQVALNGLRDRFDAQIIIGIITLIILTSFYAIYRQNNYE</sequence>
<reference evidence="8 9" key="1">
    <citation type="submission" date="2020-08" db="EMBL/GenBank/DDBJ databases">
        <title>Genomic Encyclopedia of Type Strains, Phase IV (KMG-IV): sequencing the most valuable type-strain genomes for metagenomic binning, comparative biology and taxonomic classification.</title>
        <authorList>
            <person name="Goeker M."/>
        </authorList>
    </citation>
    <scope>NUCLEOTIDE SEQUENCE [LARGE SCALE GENOMIC DNA]</scope>
    <source>
        <strain evidence="8 9">DSM 25701</strain>
    </source>
</reference>
<keyword evidence="5" id="KW-1133">Transmembrane helix</keyword>
<dbReference type="CDD" id="cd16025">
    <property type="entry name" value="PAS_like"/>
    <property type="match status" value="1"/>
</dbReference>
<dbReference type="EC" id="3.1.6.1" evidence="8"/>
<name>A0A840R0L2_9GAMM</name>
<dbReference type="EMBL" id="JACHHW010000001">
    <property type="protein sequence ID" value="MBB5186168.1"/>
    <property type="molecule type" value="Genomic_DNA"/>
</dbReference>
<gene>
    <name evidence="8" type="ORF">HNQ57_000427</name>
</gene>
<keyword evidence="3 8" id="KW-0378">Hydrolase</keyword>
<evidence type="ECO:0000256" key="1">
    <source>
        <dbReference type="ARBA" id="ARBA00008779"/>
    </source>
</evidence>
<dbReference type="Pfam" id="PF00884">
    <property type="entry name" value="Sulfatase"/>
    <property type="match status" value="1"/>
</dbReference>
<dbReference type="Gene3D" id="3.30.1120.10">
    <property type="match status" value="1"/>
</dbReference>
<keyword evidence="2" id="KW-0479">Metal-binding</keyword>
<dbReference type="InterPro" id="IPR050738">
    <property type="entry name" value="Sulfatase"/>
</dbReference>
<dbReference type="InterPro" id="IPR024607">
    <property type="entry name" value="Sulfatase_CS"/>
</dbReference>
<dbReference type="AlphaFoldDB" id="A0A840R0L2"/>
<dbReference type="GO" id="GO:0004065">
    <property type="term" value="F:arylsulfatase activity"/>
    <property type="evidence" value="ECO:0007669"/>
    <property type="project" value="UniProtKB-EC"/>
</dbReference>
<organism evidence="8 9">
    <name type="scientific">Zhongshania antarctica</name>
    <dbReference type="NCBI Taxonomy" id="641702"/>
    <lineage>
        <taxon>Bacteria</taxon>
        <taxon>Pseudomonadati</taxon>
        <taxon>Pseudomonadota</taxon>
        <taxon>Gammaproteobacteria</taxon>
        <taxon>Cellvibrionales</taxon>
        <taxon>Spongiibacteraceae</taxon>
        <taxon>Zhongshania</taxon>
    </lineage>
</organism>
<dbReference type="PROSITE" id="PS00149">
    <property type="entry name" value="SULFATASE_2"/>
    <property type="match status" value="1"/>
</dbReference>
<feature type="signal peptide" evidence="6">
    <location>
        <begin position="1"/>
        <end position="35"/>
    </location>
</feature>
<feature type="transmembrane region" description="Helical" evidence="5">
    <location>
        <begin position="586"/>
        <end position="605"/>
    </location>
</feature>
<dbReference type="Proteomes" id="UP000536640">
    <property type="component" value="Unassembled WGS sequence"/>
</dbReference>
<dbReference type="Gene3D" id="3.40.720.10">
    <property type="entry name" value="Alkaline Phosphatase, subunit A"/>
    <property type="match status" value="1"/>
</dbReference>
<keyword evidence="6" id="KW-0732">Signal</keyword>
<keyword evidence="5" id="KW-0472">Membrane</keyword>
<proteinExistence type="inferred from homology"/>
<dbReference type="PANTHER" id="PTHR42693">
    <property type="entry name" value="ARYLSULFATASE FAMILY MEMBER"/>
    <property type="match status" value="1"/>
</dbReference>
<evidence type="ECO:0000256" key="4">
    <source>
        <dbReference type="ARBA" id="ARBA00022837"/>
    </source>
</evidence>
<keyword evidence="9" id="KW-1185">Reference proteome</keyword>